<gene>
    <name evidence="4" type="ORF">LNL84_06865</name>
</gene>
<protein>
    <submittedName>
        <fullName evidence="4">GNAT family N-acetyltransferase</fullName>
    </submittedName>
</protein>
<dbReference type="SUPFAM" id="SSF55729">
    <property type="entry name" value="Acyl-CoA N-acyltransferases (Nat)"/>
    <property type="match status" value="1"/>
</dbReference>
<evidence type="ECO:0000256" key="1">
    <source>
        <dbReference type="ARBA" id="ARBA00022679"/>
    </source>
</evidence>
<keyword evidence="5" id="KW-1185">Reference proteome</keyword>
<organism evidence="4 5">
    <name type="scientific">Vibrio gelatinilyticus</name>
    <dbReference type="NCBI Taxonomy" id="2893468"/>
    <lineage>
        <taxon>Bacteria</taxon>
        <taxon>Pseudomonadati</taxon>
        <taxon>Pseudomonadota</taxon>
        <taxon>Gammaproteobacteria</taxon>
        <taxon>Vibrionales</taxon>
        <taxon>Vibrionaceae</taxon>
        <taxon>Vibrio</taxon>
    </lineage>
</organism>
<evidence type="ECO:0000313" key="4">
    <source>
        <dbReference type="EMBL" id="MCJ2376555.1"/>
    </source>
</evidence>
<dbReference type="AlphaFoldDB" id="A0A9X2AVP6"/>
<proteinExistence type="predicted"/>
<reference evidence="4" key="1">
    <citation type="submission" date="2021-11" db="EMBL/GenBank/DDBJ databases">
        <title>Vibrio ZSDE26 sp. nov. and Vibrio ZSDZ34 sp. nov., isolated from coastal seawater in Qingdao.</title>
        <authorList>
            <person name="Zhang P."/>
        </authorList>
    </citation>
    <scope>NUCLEOTIDE SEQUENCE</scope>
    <source>
        <strain evidence="4">ZSDZ34</strain>
    </source>
</reference>
<keyword evidence="2" id="KW-0012">Acyltransferase</keyword>
<dbReference type="InterPro" id="IPR000182">
    <property type="entry name" value="GNAT_dom"/>
</dbReference>
<feature type="domain" description="N-acetyltransferase" evidence="3">
    <location>
        <begin position="3"/>
        <end position="159"/>
    </location>
</feature>
<evidence type="ECO:0000259" key="3">
    <source>
        <dbReference type="PROSITE" id="PS51186"/>
    </source>
</evidence>
<dbReference type="InterPro" id="IPR050832">
    <property type="entry name" value="Bact_Acetyltransf"/>
</dbReference>
<dbReference type="PANTHER" id="PTHR43877">
    <property type="entry name" value="AMINOALKYLPHOSPHONATE N-ACETYLTRANSFERASE-RELATED-RELATED"/>
    <property type="match status" value="1"/>
</dbReference>
<dbReference type="PROSITE" id="PS51186">
    <property type="entry name" value="GNAT"/>
    <property type="match status" value="1"/>
</dbReference>
<comment type="caution">
    <text evidence="4">The sequence shown here is derived from an EMBL/GenBank/DDBJ whole genome shotgun (WGS) entry which is preliminary data.</text>
</comment>
<dbReference type="GO" id="GO:0016747">
    <property type="term" value="F:acyltransferase activity, transferring groups other than amino-acyl groups"/>
    <property type="evidence" value="ECO:0007669"/>
    <property type="project" value="InterPro"/>
</dbReference>
<evidence type="ECO:0000313" key="5">
    <source>
        <dbReference type="Proteomes" id="UP001139488"/>
    </source>
</evidence>
<accession>A0A9X2AVP6</accession>
<dbReference type="InterPro" id="IPR016181">
    <property type="entry name" value="Acyl_CoA_acyltransferase"/>
</dbReference>
<keyword evidence="1" id="KW-0808">Transferase</keyword>
<sequence length="159" mass="18226">MNFTIRSATDADLETLNHFMYCLHQFHYQHVPEDFKTPEEVQVEKSIALYLESPDCLVLVAELKGQVIGFVTGQFCELVSPISKSVLMGNIDELFVVEQFQHCSVATALLQEMEKRLTEYGVAQVMVEVWDFNHAARGLYKKMGFQPHIHCLRKNTSNN</sequence>
<evidence type="ECO:0000256" key="2">
    <source>
        <dbReference type="ARBA" id="ARBA00023315"/>
    </source>
</evidence>
<dbReference type="Gene3D" id="3.40.630.30">
    <property type="match status" value="1"/>
</dbReference>
<dbReference type="Pfam" id="PF00583">
    <property type="entry name" value="Acetyltransf_1"/>
    <property type="match status" value="1"/>
</dbReference>
<dbReference type="EMBL" id="JAJNNZ010000004">
    <property type="protein sequence ID" value="MCJ2376555.1"/>
    <property type="molecule type" value="Genomic_DNA"/>
</dbReference>
<name>A0A9X2AVP6_9VIBR</name>
<dbReference type="RefSeq" id="WP_244356617.1">
    <property type="nucleotide sequence ID" value="NZ_JAJNNZ010000004.1"/>
</dbReference>
<dbReference type="CDD" id="cd04301">
    <property type="entry name" value="NAT_SF"/>
    <property type="match status" value="1"/>
</dbReference>
<dbReference type="Proteomes" id="UP001139488">
    <property type="component" value="Unassembled WGS sequence"/>
</dbReference>